<name>A0A0G4GKY7_VITBC</name>
<dbReference type="OrthoDB" id="7485566at2759"/>
<evidence type="ECO:0000313" key="2">
    <source>
        <dbReference type="Proteomes" id="UP000041254"/>
    </source>
</evidence>
<organism evidence="1 2">
    <name type="scientific">Vitrella brassicaformis (strain CCMP3155)</name>
    <dbReference type="NCBI Taxonomy" id="1169540"/>
    <lineage>
        <taxon>Eukaryota</taxon>
        <taxon>Sar</taxon>
        <taxon>Alveolata</taxon>
        <taxon>Colpodellida</taxon>
        <taxon>Vitrellaceae</taxon>
        <taxon>Vitrella</taxon>
    </lineage>
</organism>
<reference evidence="1 2" key="1">
    <citation type="submission" date="2014-11" db="EMBL/GenBank/DDBJ databases">
        <authorList>
            <person name="Zhu J."/>
            <person name="Qi W."/>
            <person name="Song R."/>
        </authorList>
    </citation>
    <scope>NUCLEOTIDE SEQUENCE [LARGE SCALE GENOMIC DNA]</scope>
</reference>
<evidence type="ECO:0000313" key="1">
    <source>
        <dbReference type="EMBL" id="CEM30702.1"/>
    </source>
</evidence>
<protein>
    <recommendedName>
        <fullName evidence="3">Reverse transcriptase domain-containing protein</fullName>
    </recommendedName>
</protein>
<sequence length="362" mass="40298">MKAVYMENKLAFEEDFSPLQFAVGTSAGGERLFRACQTFTETRRDDSDKRVLVTLDNKNAFNSFDRQAILDELGTKWPSLVDFFWQFYATPAELWYRMEDGRTATSSEFLDDFIGAFMDDIDGEVDETCVMRYVDRAEQLLAEKKLRLQRDKSTRWSPRRQQDSDIPADIATSDVKCSTEGITVLGCPIGATSFIQRSLKKITIGHQPLLEAIVTFAQMGLQGSDLLLRYCVSPRLNYWLRLLPSNSDVSLAAAERYDAAIITAFRRMFYFPGDFPDSVSAQVQLPIRLGGFGFISATTIVRTAFLGSVGLTASDVSSRFHGPYGCLRVGAALLDLPWLQTAAPAFVAVSEVVGPSFSLPSL</sequence>
<dbReference type="InParanoid" id="A0A0G4GKY7"/>
<proteinExistence type="predicted"/>
<dbReference type="VEuPathDB" id="CryptoDB:Vbra_113"/>
<dbReference type="EMBL" id="CDMY01000703">
    <property type="protein sequence ID" value="CEM30702.1"/>
    <property type="molecule type" value="Genomic_DNA"/>
</dbReference>
<evidence type="ECO:0008006" key="3">
    <source>
        <dbReference type="Google" id="ProtNLM"/>
    </source>
</evidence>
<dbReference type="AlphaFoldDB" id="A0A0G4GKY7"/>
<dbReference type="PhylomeDB" id="A0A0G4GKY7"/>
<keyword evidence="2" id="KW-1185">Reference proteome</keyword>
<accession>A0A0G4GKY7</accession>
<gene>
    <name evidence="1" type="ORF">Vbra_113</name>
</gene>
<dbReference type="Proteomes" id="UP000041254">
    <property type="component" value="Unassembled WGS sequence"/>
</dbReference>